<sequence length="253" mass="25444">MTAFAASILALLADPAVLVALGAALVGGMVRGFAGFGGALVFIPIAAAAVGPAVAAPALLLFDGIGTLPLLRRAWPAADRRVVLPMAAGALLFVPVGAFVLLTLDAVPLRWLISGLIAAAALMIGAGLRWPGPPKLGASLGVGAVAGFCGGLAQISGPPVVLYLLGGGGSAAATRASVFAFFGINTITSFVTYAVSGLLTREVLLLALLYGPVYAIGLFFGSRLFPIAPERFYRRLALGLILAAAVLGSPLVR</sequence>
<dbReference type="RefSeq" id="WP_197312464.1">
    <property type="nucleotide sequence ID" value="NZ_JADZLT010000054.1"/>
</dbReference>
<feature type="transmembrane region" description="Helical" evidence="8">
    <location>
        <begin position="82"/>
        <end position="103"/>
    </location>
</feature>
<dbReference type="PANTHER" id="PTHR30269:SF37">
    <property type="entry name" value="MEMBRANE TRANSPORTER PROTEIN"/>
    <property type="match status" value="1"/>
</dbReference>
<comment type="caution">
    <text evidence="9">The sequence shown here is derived from an EMBL/GenBank/DDBJ whole genome shotgun (WGS) entry which is preliminary data.</text>
</comment>
<dbReference type="Proteomes" id="UP000631694">
    <property type="component" value="Unassembled WGS sequence"/>
</dbReference>
<feature type="transmembrane region" description="Helical" evidence="8">
    <location>
        <begin position="140"/>
        <end position="165"/>
    </location>
</feature>
<protein>
    <recommendedName>
        <fullName evidence="8">Probable membrane transporter protein</fullName>
    </recommendedName>
</protein>
<feature type="transmembrane region" description="Helical" evidence="8">
    <location>
        <begin position="232"/>
        <end position="252"/>
    </location>
</feature>
<evidence type="ECO:0000256" key="7">
    <source>
        <dbReference type="ARBA" id="ARBA00023136"/>
    </source>
</evidence>
<evidence type="ECO:0000256" key="5">
    <source>
        <dbReference type="ARBA" id="ARBA00022692"/>
    </source>
</evidence>
<evidence type="ECO:0000256" key="2">
    <source>
        <dbReference type="ARBA" id="ARBA00009142"/>
    </source>
</evidence>
<feature type="transmembrane region" description="Helical" evidence="8">
    <location>
        <begin position="38"/>
        <end position="62"/>
    </location>
</feature>
<dbReference type="GO" id="GO:0005886">
    <property type="term" value="C:plasma membrane"/>
    <property type="evidence" value="ECO:0007669"/>
    <property type="project" value="UniProtKB-SubCell"/>
</dbReference>
<evidence type="ECO:0000256" key="3">
    <source>
        <dbReference type="ARBA" id="ARBA00022448"/>
    </source>
</evidence>
<reference evidence="9" key="1">
    <citation type="submission" date="2020-12" db="EMBL/GenBank/DDBJ databases">
        <title>Methylobrevis albus sp. nov., isolated from fresh water lack sediment.</title>
        <authorList>
            <person name="Zou Q."/>
        </authorList>
    </citation>
    <scope>NUCLEOTIDE SEQUENCE</scope>
    <source>
        <strain evidence="9">L22</strain>
    </source>
</reference>
<proteinExistence type="inferred from homology"/>
<keyword evidence="6 8" id="KW-1133">Transmembrane helix</keyword>
<gene>
    <name evidence="9" type="ORF">I5731_16280</name>
</gene>
<feature type="transmembrane region" description="Helical" evidence="8">
    <location>
        <begin position="177"/>
        <end position="196"/>
    </location>
</feature>
<comment type="similarity">
    <text evidence="2 8">Belongs to the 4-toluene sulfonate uptake permease (TSUP) (TC 2.A.102) family.</text>
</comment>
<keyword evidence="4 8" id="KW-1003">Cell membrane</keyword>
<evidence type="ECO:0000313" key="9">
    <source>
        <dbReference type="EMBL" id="MBH0239383.1"/>
    </source>
</evidence>
<dbReference type="AlphaFoldDB" id="A0A931I5U6"/>
<organism evidence="9 10">
    <name type="scientific">Methylobrevis albus</name>
    <dbReference type="NCBI Taxonomy" id="2793297"/>
    <lineage>
        <taxon>Bacteria</taxon>
        <taxon>Pseudomonadati</taxon>
        <taxon>Pseudomonadota</taxon>
        <taxon>Alphaproteobacteria</taxon>
        <taxon>Hyphomicrobiales</taxon>
        <taxon>Pleomorphomonadaceae</taxon>
        <taxon>Methylobrevis</taxon>
    </lineage>
</organism>
<keyword evidence="5 8" id="KW-0812">Transmembrane</keyword>
<name>A0A931I5U6_9HYPH</name>
<feature type="transmembrane region" description="Helical" evidence="8">
    <location>
        <begin position="109"/>
        <end position="128"/>
    </location>
</feature>
<keyword evidence="7 8" id="KW-0472">Membrane</keyword>
<dbReference type="EMBL" id="JADZLT010000054">
    <property type="protein sequence ID" value="MBH0239383.1"/>
    <property type="molecule type" value="Genomic_DNA"/>
</dbReference>
<evidence type="ECO:0000256" key="8">
    <source>
        <dbReference type="RuleBase" id="RU363041"/>
    </source>
</evidence>
<dbReference type="PANTHER" id="PTHR30269">
    <property type="entry name" value="TRANSMEMBRANE PROTEIN YFCA"/>
    <property type="match status" value="1"/>
</dbReference>
<evidence type="ECO:0000256" key="1">
    <source>
        <dbReference type="ARBA" id="ARBA00004651"/>
    </source>
</evidence>
<keyword evidence="3" id="KW-0813">Transport</keyword>
<accession>A0A931I5U6</accession>
<evidence type="ECO:0000256" key="4">
    <source>
        <dbReference type="ARBA" id="ARBA00022475"/>
    </source>
</evidence>
<dbReference type="InterPro" id="IPR052017">
    <property type="entry name" value="TSUP"/>
</dbReference>
<dbReference type="InterPro" id="IPR002781">
    <property type="entry name" value="TM_pro_TauE-like"/>
</dbReference>
<evidence type="ECO:0000313" key="10">
    <source>
        <dbReference type="Proteomes" id="UP000631694"/>
    </source>
</evidence>
<keyword evidence="10" id="KW-1185">Reference proteome</keyword>
<evidence type="ECO:0000256" key="6">
    <source>
        <dbReference type="ARBA" id="ARBA00022989"/>
    </source>
</evidence>
<dbReference type="Pfam" id="PF01925">
    <property type="entry name" value="TauE"/>
    <property type="match status" value="1"/>
</dbReference>
<feature type="transmembrane region" description="Helical" evidence="8">
    <location>
        <begin position="203"/>
        <end position="220"/>
    </location>
</feature>
<comment type="subcellular location">
    <subcellularLocation>
        <location evidence="1 8">Cell membrane</location>
        <topology evidence="1 8">Multi-pass membrane protein</topology>
    </subcellularLocation>
</comment>